<accession>A0A1M2V9R1</accession>
<dbReference type="OMA" id="MIPLWFR"/>
<dbReference type="STRING" id="154538.A0A1M2V9R1"/>
<dbReference type="InterPro" id="IPR000210">
    <property type="entry name" value="BTB/POZ_dom"/>
</dbReference>
<dbReference type="InterPro" id="IPR011333">
    <property type="entry name" value="SKP1/BTB/POZ_sf"/>
</dbReference>
<dbReference type="AlphaFoldDB" id="A0A1M2V9R1"/>
<reference evidence="2 3" key="1">
    <citation type="submission" date="2016-10" db="EMBL/GenBank/DDBJ databases">
        <title>Genome sequence of the basidiomycete white-rot fungus Trametes pubescens.</title>
        <authorList>
            <person name="Makela M.R."/>
            <person name="Granchi Z."/>
            <person name="Peng M."/>
            <person name="De Vries R.P."/>
            <person name="Grigoriev I."/>
            <person name="Riley R."/>
            <person name="Hilden K."/>
        </authorList>
    </citation>
    <scope>NUCLEOTIDE SEQUENCE [LARGE SCALE GENOMIC DNA]</scope>
    <source>
        <strain evidence="2 3">FBCC735</strain>
    </source>
</reference>
<gene>
    <name evidence="2" type="ORF">TRAPUB_4999</name>
</gene>
<organism evidence="2 3">
    <name type="scientific">Trametes pubescens</name>
    <name type="common">White-rot fungus</name>
    <dbReference type="NCBI Taxonomy" id="154538"/>
    <lineage>
        <taxon>Eukaryota</taxon>
        <taxon>Fungi</taxon>
        <taxon>Dikarya</taxon>
        <taxon>Basidiomycota</taxon>
        <taxon>Agaricomycotina</taxon>
        <taxon>Agaricomycetes</taxon>
        <taxon>Polyporales</taxon>
        <taxon>Polyporaceae</taxon>
        <taxon>Trametes</taxon>
    </lineage>
</organism>
<comment type="caution">
    <text evidence="2">The sequence shown here is derived from an EMBL/GenBank/DDBJ whole genome shotgun (WGS) entry which is preliminary data.</text>
</comment>
<keyword evidence="3" id="KW-1185">Reference proteome</keyword>
<protein>
    <recommendedName>
        <fullName evidence="1">BTB domain-containing protein</fullName>
    </recommendedName>
</protein>
<evidence type="ECO:0000313" key="2">
    <source>
        <dbReference type="EMBL" id="OJT04265.1"/>
    </source>
</evidence>
<dbReference type="EMBL" id="MNAD01001550">
    <property type="protein sequence ID" value="OJT04265.1"/>
    <property type="molecule type" value="Genomic_DNA"/>
</dbReference>
<evidence type="ECO:0000313" key="3">
    <source>
        <dbReference type="Proteomes" id="UP000184267"/>
    </source>
</evidence>
<name>A0A1M2V9R1_TRAPU</name>
<dbReference type="Proteomes" id="UP000184267">
    <property type="component" value="Unassembled WGS sequence"/>
</dbReference>
<evidence type="ECO:0000259" key="1">
    <source>
        <dbReference type="PROSITE" id="PS50097"/>
    </source>
</evidence>
<dbReference type="OrthoDB" id="3227959at2759"/>
<dbReference type="Gene3D" id="3.30.710.10">
    <property type="entry name" value="Potassium Channel Kv1.1, Chain A"/>
    <property type="match status" value="1"/>
</dbReference>
<dbReference type="PROSITE" id="PS50097">
    <property type="entry name" value="BTB"/>
    <property type="match status" value="1"/>
</dbReference>
<sequence length="364" mass="41032">MSFACTSTESGETCKHPEYWFLDGSLVLRARATLFRVHQSQLCRKSVFFRDLFSLPQPIPPLPDTETIEGCPVLDLHDAPVDVANMLKAIYDGPSFDDNSRDDFVAVSGFLRVANKYLIEESIRGKVLAHLRAAWPATLDAWDAREDLARIHEADTGMLKGHRFANPIAVIALAREIGADDMLPAAFYDLSRYSYAQIFEPSPGDPFHPDASPLPHTYVLAPDDMQRLALGKETAQHAITALIQNMEYASSESSRHRQWPRQSAEPHVHCRARSRSATNGVIVCVTPAACRRDLCELVDLAKQHYLMDREHGCADPLYVAEELGQLKSAEFSDCVACARDLEAWAARERERLWRAIPDWFRLRR</sequence>
<feature type="domain" description="BTB" evidence="1">
    <location>
        <begin position="22"/>
        <end position="93"/>
    </location>
</feature>
<proteinExistence type="predicted"/>